<comment type="caution">
    <text evidence="1">The sequence shown here is derived from an EMBL/GenBank/DDBJ whole genome shotgun (WGS) entry which is preliminary data.</text>
</comment>
<gene>
    <name evidence="1" type="ORF">C6P40_004572</name>
</gene>
<sequence length="312" mass="36612">MSEINKLSKNDYPKFNPKLHLIEKKSNLSCKFNIENLNIFSPECNSYIEPLSNICFPIFSNDCIKIIQWELNNFLKFKDKCKNLKQFNKFNSFSFINFESPILKNCSNYLPFLFDAFTNNETINLLSNQLGFPIEIIYDYEIVHFAKKIDDNNKKIIDKMNLGKSSKVIIRSKSVAYPYICLIKINPNDISENIPIGYGLFLKGRLIENLAGKIIYNKNTENEMVLCPSFVPKQIKLYEDYKQYQIMKNNNISDNRKNNNLNITNNSKININNDSINNNSSNILQYSSDDYTDDIKSIEKYKIWLNKYYNKK</sequence>
<dbReference type="EMBL" id="PUHW01000639">
    <property type="protein sequence ID" value="KAG0686294.1"/>
    <property type="molecule type" value="Genomic_DNA"/>
</dbReference>
<protein>
    <submittedName>
        <fullName evidence="1">Uncharacterized protein</fullName>
    </submittedName>
</protein>
<reference evidence="1" key="1">
    <citation type="submission" date="2020-11" db="EMBL/GenBank/DDBJ databases">
        <title>Kefir isolates.</title>
        <authorList>
            <person name="Marcisauskas S."/>
            <person name="Kim Y."/>
            <person name="Blasche S."/>
        </authorList>
    </citation>
    <scope>NUCLEOTIDE SEQUENCE</scope>
    <source>
        <strain evidence="1">Olga-1</strain>
    </source>
</reference>
<proteinExistence type="predicted"/>
<dbReference type="AlphaFoldDB" id="A0A9P6WGI0"/>
<keyword evidence="2" id="KW-1185">Reference proteome</keyword>
<dbReference type="Proteomes" id="UP000697127">
    <property type="component" value="Unassembled WGS sequence"/>
</dbReference>
<evidence type="ECO:0000313" key="1">
    <source>
        <dbReference type="EMBL" id="KAG0686294.1"/>
    </source>
</evidence>
<name>A0A9P6WGI0_9ASCO</name>
<evidence type="ECO:0000313" key="2">
    <source>
        <dbReference type="Proteomes" id="UP000697127"/>
    </source>
</evidence>
<organism evidence="1 2">
    <name type="scientific">Pichia californica</name>
    <dbReference type="NCBI Taxonomy" id="460514"/>
    <lineage>
        <taxon>Eukaryota</taxon>
        <taxon>Fungi</taxon>
        <taxon>Dikarya</taxon>
        <taxon>Ascomycota</taxon>
        <taxon>Saccharomycotina</taxon>
        <taxon>Pichiomycetes</taxon>
        <taxon>Pichiales</taxon>
        <taxon>Pichiaceae</taxon>
        <taxon>Pichia</taxon>
    </lineage>
</organism>
<accession>A0A9P6WGI0</accession>